<reference evidence="13" key="1">
    <citation type="journal article" date="2019" name="Int. J. Syst. Evol. Microbiol.">
        <title>The Global Catalogue of Microorganisms (GCM) 10K type strain sequencing project: providing services to taxonomists for standard genome sequencing and annotation.</title>
        <authorList>
            <consortium name="The Broad Institute Genomics Platform"/>
            <consortium name="The Broad Institute Genome Sequencing Center for Infectious Disease"/>
            <person name="Wu L."/>
            <person name="Ma J."/>
        </authorList>
    </citation>
    <scope>NUCLEOTIDE SEQUENCE [LARGE SCALE GENOMIC DNA]</scope>
    <source>
        <strain evidence="13">CCM 7043</strain>
    </source>
</reference>
<gene>
    <name evidence="12" type="ORF">ACFSL2_21635</name>
</gene>
<keyword evidence="13" id="KW-1185">Reference proteome</keyword>
<accession>A0ABW4VDK4</accession>
<evidence type="ECO:0000256" key="5">
    <source>
        <dbReference type="ARBA" id="ARBA00022519"/>
    </source>
</evidence>
<keyword evidence="5" id="KW-0997">Cell inner membrane</keyword>
<feature type="transmembrane region" description="Helical" evidence="9">
    <location>
        <begin position="303"/>
        <end position="324"/>
    </location>
</feature>
<protein>
    <recommendedName>
        <fullName evidence="9">Transport permease protein</fullName>
    </recommendedName>
</protein>
<dbReference type="InterPro" id="IPR013525">
    <property type="entry name" value="ABC2_TM"/>
</dbReference>
<evidence type="ECO:0000256" key="9">
    <source>
        <dbReference type="RuleBase" id="RU361157"/>
    </source>
</evidence>
<organism evidence="12 13">
    <name type="scientific">Promicromonospora aerolata</name>
    <dbReference type="NCBI Taxonomy" id="195749"/>
    <lineage>
        <taxon>Bacteria</taxon>
        <taxon>Bacillati</taxon>
        <taxon>Actinomycetota</taxon>
        <taxon>Actinomycetes</taxon>
        <taxon>Micrococcales</taxon>
        <taxon>Promicromonosporaceae</taxon>
        <taxon>Promicromonospora</taxon>
    </lineage>
</organism>
<comment type="caution">
    <text evidence="12">The sequence shown here is derived from an EMBL/GenBank/DDBJ whole genome shotgun (WGS) entry which is preliminary data.</text>
</comment>
<keyword evidence="4 9" id="KW-1003">Cell membrane</keyword>
<feature type="transmembrane region" description="Helical" evidence="9">
    <location>
        <begin position="161"/>
        <end position="190"/>
    </location>
</feature>
<feature type="transmembrane region" description="Helical" evidence="9">
    <location>
        <begin position="119"/>
        <end position="141"/>
    </location>
</feature>
<comment type="subcellular location">
    <subcellularLocation>
        <location evidence="1">Cell inner membrane</location>
        <topology evidence="1">Multi-pass membrane protein</topology>
    </subcellularLocation>
    <subcellularLocation>
        <location evidence="9">Cell membrane</location>
        <topology evidence="9">Multi-pass membrane protein</topology>
    </subcellularLocation>
</comment>
<feature type="transmembrane region" description="Helical" evidence="9">
    <location>
        <begin position="89"/>
        <end position="112"/>
    </location>
</feature>
<evidence type="ECO:0000256" key="4">
    <source>
        <dbReference type="ARBA" id="ARBA00022475"/>
    </source>
</evidence>
<dbReference type="PANTHER" id="PTHR30413:SF8">
    <property type="entry name" value="TRANSPORT PERMEASE PROTEIN"/>
    <property type="match status" value="1"/>
</dbReference>
<dbReference type="Proteomes" id="UP001597338">
    <property type="component" value="Unassembled WGS sequence"/>
</dbReference>
<feature type="transmembrane region" description="Helical" evidence="9">
    <location>
        <begin position="202"/>
        <end position="227"/>
    </location>
</feature>
<keyword evidence="3 9" id="KW-0813">Transport</keyword>
<evidence type="ECO:0000256" key="7">
    <source>
        <dbReference type="ARBA" id="ARBA00022989"/>
    </source>
</evidence>
<dbReference type="EMBL" id="JBHUHF010000001">
    <property type="protein sequence ID" value="MFD2028113.1"/>
    <property type="molecule type" value="Genomic_DNA"/>
</dbReference>
<comment type="similarity">
    <text evidence="2 9">Belongs to the ABC-2 integral membrane protein family.</text>
</comment>
<feature type="transmembrane region" description="Helical" evidence="9">
    <location>
        <begin position="239"/>
        <end position="258"/>
    </location>
</feature>
<evidence type="ECO:0000256" key="3">
    <source>
        <dbReference type="ARBA" id="ARBA00022448"/>
    </source>
</evidence>
<feature type="transmembrane region" description="Helical" evidence="9">
    <location>
        <begin position="270"/>
        <end position="291"/>
    </location>
</feature>
<feature type="region of interest" description="Disordered" evidence="10">
    <location>
        <begin position="1"/>
        <end position="34"/>
    </location>
</feature>
<evidence type="ECO:0000256" key="1">
    <source>
        <dbReference type="ARBA" id="ARBA00004429"/>
    </source>
</evidence>
<dbReference type="PROSITE" id="PS51012">
    <property type="entry name" value="ABC_TM2"/>
    <property type="match status" value="1"/>
</dbReference>
<evidence type="ECO:0000256" key="2">
    <source>
        <dbReference type="ARBA" id="ARBA00007783"/>
    </source>
</evidence>
<keyword evidence="8 9" id="KW-0472">Membrane</keyword>
<evidence type="ECO:0000313" key="12">
    <source>
        <dbReference type="EMBL" id="MFD2028113.1"/>
    </source>
</evidence>
<evidence type="ECO:0000256" key="10">
    <source>
        <dbReference type="SAM" id="MobiDB-lite"/>
    </source>
</evidence>
<evidence type="ECO:0000256" key="6">
    <source>
        <dbReference type="ARBA" id="ARBA00022692"/>
    </source>
</evidence>
<dbReference type="InterPro" id="IPR047817">
    <property type="entry name" value="ABC2_TM_bact-type"/>
</dbReference>
<evidence type="ECO:0000313" key="13">
    <source>
        <dbReference type="Proteomes" id="UP001597338"/>
    </source>
</evidence>
<keyword evidence="7 9" id="KW-1133">Transmembrane helix</keyword>
<sequence>MSTPTTDAAAPAKPAAGGGGAKKPPPPLAPRTTSEERLALAKQYGLRPLNVRPPLGEYIRDLTRRWAFIRVLATSTAYARNQNNYLGQLWAVLNPILNAAVYVLIFGILLNLSRGVDNSIAFIVIGVFMYRFVEASVTGGAKSISGKTQLLRSLHFPRAVLPMSTVLSLLTTLIPAIVVMCAITLLSGFLPGYEMIHVTWWWLLLPAAVALMWVFNTGLAFIMARFVASTPDIENVLPFIMRVVMYASGVIFPVLTFVDRLQISETGKAIVGGILEYQPVAVYLYLVRSVLMQEEDMFPHSGLMWVLGGAWAVLFFVIGFIVFWRGEERYGRD</sequence>
<evidence type="ECO:0000259" key="11">
    <source>
        <dbReference type="PROSITE" id="PS51012"/>
    </source>
</evidence>
<dbReference type="Pfam" id="PF01061">
    <property type="entry name" value="ABC2_membrane"/>
    <property type="match status" value="1"/>
</dbReference>
<name>A0ABW4VDK4_9MICO</name>
<keyword evidence="6 9" id="KW-0812">Transmembrane</keyword>
<dbReference type="PANTHER" id="PTHR30413">
    <property type="entry name" value="INNER MEMBRANE TRANSPORT PERMEASE"/>
    <property type="match status" value="1"/>
</dbReference>
<proteinExistence type="inferred from homology"/>
<evidence type="ECO:0000256" key="8">
    <source>
        <dbReference type="ARBA" id="ARBA00023136"/>
    </source>
</evidence>
<dbReference type="RefSeq" id="WP_377199816.1">
    <property type="nucleotide sequence ID" value="NZ_JBHUHF010000001.1"/>
</dbReference>
<feature type="domain" description="ABC transmembrane type-2" evidence="11">
    <location>
        <begin position="86"/>
        <end position="326"/>
    </location>
</feature>